<protein>
    <recommendedName>
        <fullName evidence="6 8">Small ribosomal subunit protein uS5</fullName>
    </recommendedName>
</protein>
<gene>
    <name evidence="8 12" type="primary">rpsE</name>
    <name evidence="12" type="ORF">MYF_02425</name>
</gene>
<dbReference type="NCBIfam" id="TIGR01021">
    <property type="entry name" value="rpsE_bact"/>
    <property type="match status" value="1"/>
</dbReference>
<dbReference type="PANTHER" id="PTHR48277">
    <property type="entry name" value="MITOCHONDRIAL RIBOSOMAL PROTEIN S5"/>
    <property type="match status" value="1"/>
</dbReference>
<keyword evidence="2 8" id="KW-0699">rRNA-binding</keyword>
<dbReference type="FunFam" id="3.30.160.20:FF:000001">
    <property type="entry name" value="30S ribosomal protein S5"/>
    <property type="match status" value="1"/>
</dbReference>
<dbReference type="Gene3D" id="3.30.230.10">
    <property type="match status" value="1"/>
</dbReference>
<dbReference type="Pfam" id="PF03719">
    <property type="entry name" value="Ribosomal_S5_C"/>
    <property type="match status" value="1"/>
</dbReference>
<name>A0A0A8E7J3_MESFC</name>
<comment type="function">
    <text evidence="8">Located at the back of the 30S subunit body where it stabilizes the conformation of the head with respect to the body.</text>
</comment>
<evidence type="ECO:0000256" key="6">
    <source>
        <dbReference type="ARBA" id="ARBA00035255"/>
    </source>
</evidence>
<keyword evidence="13" id="KW-1185">Reference proteome</keyword>
<dbReference type="InterPro" id="IPR005324">
    <property type="entry name" value="Ribosomal_uS5_C"/>
</dbReference>
<dbReference type="InterPro" id="IPR000851">
    <property type="entry name" value="Ribosomal_uS5"/>
</dbReference>
<dbReference type="GO" id="GO:0003735">
    <property type="term" value="F:structural constituent of ribosome"/>
    <property type="evidence" value="ECO:0007669"/>
    <property type="project" value="UniProtKB-UniRule"/>
</dbReference>
<dbReference type="RefSeq" id="WP_002557822.1">
    <property type="nucleotide sequence ID" value="NZ_CP007585.1"/>
</dbReference>
<evidence type="ECO:0000259" key="11">
    <source>
        <dbReference type="PROSITE" id="PS50881"/>
    </source>
</evidence>
<dbReference type="Gene3D" id="3.30.160.20">
    <property type="match status" value="1"/>
</dbReference>
<comment type="function">
    <text evidence="8">With S4 and S12 plays an important role in translational accuracy.</text>
</comment>
<dbReference type="GO" id="GO:0015935">
    <property type="term" value="C:small ribosomal subunit"/>
    <property type="evidence" value="ECO:0007669"/>
    <property type="project" value="InterPro"/>
</dbReference>
<dbReference type="GO" id="GO:0006412">
    <property type="term" value="P:translation"/>
    <property type="evidence" value="ECO:0007669"/>
    <property type="project" value="UniProtKB-UniRule"/>
</dbReference>
<feature type="compositionally biased region" description="Basic and acidic residues" evidence="10">
    <location>
        <begin position="68"/>
        <end position="80"/>
    </location>
</feature>
<dbReference type="GO" id="GO:0019843">
    <property type="term" value="F:rRNA binding"/>
    <property type="evidence" value="ECO:0007669"/>
    <property type="project" value="UniProtKB-UniRule"/>
</dbReference>
<dbReference type="InterPro" id="IPR013810">
    <property type="entry name" value="Ribosomal_uS5_N"/>
</dbReference>
<dbReference type="InterPro" id="IPR014721">
    <property type="entry name" value="Ribsml_uS5_D2-typ_fold_subgr"/>
</dbReference>
<keyword evidence="4 8" id="KW-0689">Ribosomal protein</keyword>
<dbReference type="InterPro" id="IPR018192">
    <property type="entry name" value="Ribosomal_uS5_N_CS"/>
</dbReference>
<dbReference type="SUPFAM" id="SSF54768">
    <property type="entry name" value="dsRNA-binding domain-like"/>
    <property type="match status" value="1"/>
</dbReference>
<feature type="domain" description="S5 DRBM" evidence="11">
    <location>
        <begin position="100"/>
        <end position="163"/>
    </location>
</feature>
<evidence type="ECO:0000313" key="12">
    <source>
        <dbReference type="EMBL" id="AJC49983.1"/>
    </source>
</evidence>
<comment type="similarity">
    <text evidence="1 8 9">Belongs to the universal ribosomal protein uS5 family.</text>
</comment>
<dbReference type="Proteomes" id="UP000031129">
    <property type="component" value="Chromosome"/>
</dbReference>
<comment type="subunit">
    <text evidence="7 8">Part of the 30S ribosomal subunit. Contacts proteins S4 and S8.</text>
</comment>
<dbReference type="PANTHER" id="PTHR48277:SF1">
    <property type="entry name" value="MITOCHONDRIAL RIBOSOMAL PROTEIN S5"/>
    <property type="match status" value="1"/>
</dbReference>
<dbReference type="HAMAP" id="MF_01307_B">
    <property type="entry name" value="Ribosomal_uS5_B"/>
    <property type="match status" value="1"/>
</dbReference>
<dbReference type="SUPFAM" id="SSF54211">
    <property type="entry name" value="Ribosomal protein S5 domain 2-like"/>
    <property type="match status" value="1"/>
</dbReference>
<evidence type="ECO:0000256" key="10">
    <source>
        <dbReference type="SAM" id="MobiDB-lite"/>
    </source>
</evidence>
<dbReference type="GO" id="GO:0005737">
    <property type="term" value="C:cytoplasm"/>
    <property type="evidence" value="ECO:0007669"/>
    <property type="project" value="UniProtKB-ARBA"/>
</dbReference>
<dbReference type="PROSITE" id="PS00585">
    <property type="entry name" value="RIBOSOMAL_S5"/>
    <property type="match status" value="1"/>
</dbReference>
<dbReference type="GO" id="GO:0042254">
    <property type="term" value="P:ribosome biogenesis"/>
    <property type="evidence" value="ECO:0007669"/>
    <property type="project" value="UniProtKB-ARBA"/>
</dbReference>
<comment type="domain">
    <text evidence="8">The N-terminal domain interacts with the head of the 30S subunit; the C-terminal domain interacts with the body and contacts protein S4. The interaction surface between S4 and S5 is involved in control of translational fidelity.</text>
</comment>
<dbReference type="InterPro" id="IPR020568">
    <property type="entry name" value="Ribosomal_Su5_D2-typ_SF"/>
</dbReference>
<reference evidence="12 13" key="1">
    <citation type="journal article" date="2015" name="Genome Announc.">
        <title>Complete Genome Sequence of Mycoplasma flocculare Strain Ms42T (ATCC 27399T).</title>
        <authorList>
            <person name="Calcutt M.J."/>
            <person name="Foecking M.F."/>
            <person name="Heidari M.B."/>
            <person name="McIntosh M.A."/>
        </authorList>
    </citation>
    <scope>NUCLEOTIDE SEQUENCE [LARGE SCALE GENOMIC DNA]</scope>
    <source>
        <strain evidence="13">ATCC 27399</strain>
    </source>
</reference>
<evidence type="ECO:0000256" key="7">
    <source>
        <dbReference type="ARBA" id="ARBA00062000"/>
    </source>
</evidence>
<dbReference type="EMBL" id="CP007585">
    <property type="protein sequence ID" value="AJC49983.1"/>
    <property type="molecule type" value="Genomic_DNA"/>
</dbReference>
<dbReference type="KEGG" id="mfq:MYF_02425"/>
<evidence type="ECO:0000256" key="3">
    <source>
        <dbReference type="ARBA" id="ARBA00022884"/>
    </source>
</evidence>
<dbReference type="STRING" id="743971.MYF_02425"/>
<sequence>MDNNLEKNLAKSEQKSNIKQDAIVGITENSNTIDLNILTKNTNTKLTGQIPTEIKNESGALIKKIKVNQEHFESSKEQKRTQRPRPQRQKNKDKNFKPEFEDRVVSIARVTKVVKGGRRFSFSAFAVVGNKKGKVGFGHGKANEVQDSIRKAIKDAQNRLVSVPIYRRSTVPHEISAKYSASKILIKPAPRGKGIVASNTVRAVVELAGYTDIYTKTYGSRTKINVVRATLKALLGLKTLNQVAELRDLSPQQAHALKN</sequence>
<dbReference type="HOGENOM" id="CLU_065898_2_1_14"/>
<evidence type="ECO:0000256" key="9">
    <source>
        <dbReference type="RuleBase" id="RU003823"/>
    </source>
</evidence>
<dbReference type="AlphaFoldDB" id="A0A0A8E7J3"/>
<evidence type="ECO:0000313" key="13">
    <source>
        <dbReference type="Proteomes" id="UP000031129"/>
    </source>
</evidence>
<proteinExistence type="inferred from homology"/>
<evidence type="ECO:0000256" key="1">
    <source>
        <dbReference type="ARBA" id="ARBA00008945"/>
    </source>
</evidence>
<evidence type="ECO:0000256" key="5">
    <source>
        <dbReference type="ARBA" id="ARBA00023274"/>
    </source>
</evidence>
<accession>A0A0A8E7J3</accession>
<keyword evidence="3 8" id="KW-0694">RNA-binding</keyword>
<feature type="region of interest" description="Disordered" evidence="10">
    <location>
        <begin position="68"/>
        <end position="97"/>
    </location>
</feature>
<evidence type="ECO:0000256" key="2">
    <source>
        <dbReference type="ARBA" id="ARBA00022730"/>
    </source>
</evidence>
<dbReference type="PROSITE" id="PS50881">
    <property type="entry name" value="S5_DSRBD"/>
    <property type="match status" value="1"/>
</dbReference>
<dbReference type="FunFam" id="3.30.230.10:FF:000002">
    <property type="entry name" value="30S ribosomal protein S5"/>
    <property type="match status" value="1"/>
</dbReference>
<dbReference type="InterPro" id="IPR005712">
    <property type="entry name" value="Ribosomal_uS5_bac-type"/>
</dbReference>
<evidence type="ECO:0000256" key="8">
    <source>
        <dbReference type="HAMAP-Rule" id="MF_01307"/>
    </source>
</evidence>
<evidence type="ECO:0000256" key="4">
    <source>
        <dbReference type="ARBA" id="ARBA00022980"/>
    </source>
</evidence>
<organism evidence="12 13">
    <name type="scientific">Mesomycoplasma flocculare ATCC 27399</name>
    <dbReference type="NCBI Taxonomy" id="743971"/>
    <lineage>
        <taxon>Bacteria</taxon>
        <taxon>Bacillati</taxon>
        <taxon>Mycoplasmatota</taxon>
        <taxon>Mycoplasmoidales</taxon>
        <taxon>Metamycoplasmataceae</taxon>
        <taxon>Mesomycoplasma</taxon>
    </lineage>
</organism>
<dbReference type="Pfam" id="PF00333">
    <property type="entry name" value="Ribosomal_S5"/>
    <property type="match status" value="1"/>
</dbReference>
<keyword evidence="5 8" id="KW-0687">Ribonucleoprotein</keyword>